<dbReference type="Proteomes" id="UP000462363">
    <property type="component" value="Unassembled WGS sequence"/>
</dbReference>
<feature type="domain" description="Asn/Gln amidotransferase" evidence="11">
    <location>
        <begin position="324"/>
        <end position="471"/>
    </location>
</feature>
<dbReference type="NCBIfam" id="NF004014">
    <property type="entry name" value="PRK05477.1-4"/>
    <property type="match status" value="1"/>
</dbReference>
<dbReference type="SUPFAM" id="SSF55931">
    <property type="entry name" value="Glutamine synthetase/guanido kinase"/>
    <property type="match status" value="1"/>
</dbReference>
<dbReference type="PANTHER" id="PTHR11659">
    <property type="entry name" value="GLUTAMYL-TRNA GLN AMIDOTRANSFERASE SUBUNIT B MITOCHONDRIAL AND PROKARYOTIC PET112-RELATED"/>
    <property type="match status" value="1"/>
</dbReference>
<evidence type="ECO:0000256" key="3">
    <source>
        <dbReference type="ARBA" id="ARBA00022598"/>
    </source>
</evidence>
<evidence type="ECO:0000256" key="2">
    <source>
        <dbReference type="ARBA" id="ARBA00011123"/>
    </source>
</evidence>
<dbReference type="NCBIfam" id="TIGR00133">
    <property type="entry name" value="gatB"/>
    <property type="match status" value="1"/>
</dbReference>
<dbReference type="PANTHER" id="PTHR11659:SF0">
    <property type="entry name" value="GLUTAMYL-TRNA(GLN) AMIDOTRANSFERASE SUBUNIT B, MITOCHONDRIAL"/>
    <property type="match status" value="1"/>
</dbReference>
<evidence type="ECO:0000256" key="9">
    <source>
        <dbReference type="ARBA" id="ARBA00047913"/>
    </source>
</evidence>
<dbReference type="Gene3D" id="1.10.10.410">
    <property type="match status" value="1"/>
</dbReference>
<dbReference type="NCBIfam" id="NF004012">
    <property type="entry name" value="PRK05477.1-2"/>
    <property type="match status" value="1"/>
</dbReference>
<evidence type="ECO:0000313" key="12">
    <source>
        <dbReference type="EMBL" id="MSS39878.1"/>
    </source>
</evidence>
<comment type="function">
    <text evidence="7 10">Allows the formation of correctly charged Asn-tRNA(Asn) or Gln-tRNA(Gln) through the transamidation of misacylated Asp-tRNA(Asn) or Glu-tRNA(Gln) in organisms which lack either or both of asparaginyl-tRNA or glutaminyl-tRNA synthetases. The reaction takes place in the presence of glutamine and ATP through an activated phospho-Asp-tRNA(Asn) or phospho-Glu-tRNA(Gln).</text>
</comment>
<dbReference type="PROSITE" id="PS01234">
    <property type="entry name" value="GATB"/>
    <property type="match status" value="1"/>
</dbReference>
<dbReference type="AlphaFoldDB" id="A0A844F2E8"/>
<dbReference type="EMBL" id="VUMB01000009">
    <property type="protein sequence ID" value="MSS39878.1"/>
    <property type="molecule type" value="Genomic_DNA"/>
</dbReference>
<evidence type="ECO:0000256" key="4">
    <source>
        <dbReference type="ARBA" id="ARBA00022741"/>
    </source>
</evidence>
<dbReference type="GO" id="GO:0005524">
    <property type="term" value="F:ATP binding"/>
    <property type="evidence" value="ECO:0007669"/>
    <property type="project" value="UniProtKB-KW"/>
</dbReference>
<dbReference type="InterPro" id="IPR014746">
    <property type="entry name" value="Gln_synth/guanido_kin_cat_dom"/>
</dbReference>
<evidence type="ECO:0000256" key="5">
    <source>
        <dbReference type="ARBA" id="ARBA00022840"/>
    </source>
</evidence>
<comment type="catalytic activity">
    <reaction evidence="9 10">
        <text>L-glutamyl-tRNA(Gln) + L-glutamine + ATP + H2O = L-glutaminyl-tRNA(Gln) + L-glutamate + ADP + phosphate + H(+)</text>
        <dbReference type="Rhea" id="RHEA:17521"/>
        <dbReference type="Rhea" id="RHEA-COMP:9681"/>
        <dbReference type="Rhea" id="RHEA-COMP:9684"/>
        <dbReference type="ChEBI" id="CHEBI:15377"/>
        <dbReference type="ChEBI" id="CHEBI:15378"/>
        <dbReference type="ChEBI" id="CHEBI:29985"/>
        <dbReference type="ChEBI" id="CHEBI:30616"/>
        <dbReference type="ChEBI" id="CHEBI:43474"/>
        <dbReference type="ChEBI" id="CHEBI:58359"/>
        <dbReference type="ChEBI" id="CHEBI:78520"/>
        <dbReference type="ChEBI" id="CHEBI:78521"/>
        <dbReference type="ChEBI" id="CHEBI:456216"/>
    </reaction>
</comment>
<keyword evidence="6 10" id="KW-0648">Protein biosynthesis</keyword>
<dbReference type="SUPFAM" id="SSF89095">
    <property type="entry name" value="GatB/YqeY motif"/>
    <property type="match status" value="1"/>
</dbReference>
<evidence type="ECO:0000256" key="7">
    <source>
        <dbReference type="ARBA" id="ARBA00024799"/>
    </source>
</evidence>
<keyword evidence="3 10" id="KW-0436">Ligase</keyword>
<dbReference type="GO" id="GO:0006412">
    <property type="term" value="P:translation"/>
    <property type="evidence" value="ECO:0007669"/>
    <property type="project" value="UniProtKB-UniRule"/>
</dbReference>
<dbReference type="EC" id="6.3.5.-" evidence="10"/>
<keyword evidence="5 10" id="KW-0067">ATP-binding</keyword>
<evidence type="ECO:0000259" key="11">
    <source>
        <dbReference type="SMART" id="SM00845"/>
    </source>
</evidence>
<comment type="similarity">
    <text evidence="1 10">Belongs to the GatB/GatE family. GatB subfamily.</text>
</comment>
<comment type="caution">
    <text evidence="12">The sequence shown here is derived from an EMBL/GenBank/DDBJ whole genome shotgun (WGS) entry which is preliminary data.</text>
</comment>
<dbReference type="GO" id="GO:0070681">
    <property type="term" value="P:glutaminyl-tRNAGln biosynthesis via transamidation"/>
    <property type="evidence" value="ECO:0007669"/>
    <property type="project" value="TreeGrafter"/>
</dbReference>
<dbReference type="InterPro" id="IPR004413">
    <property type="entry name" value="GatB"/>
</dbReference>
<evidence type="ECO:0000256" key="8">
    <source>
        <dbReference type="ARBA" id="ARBA00047380"/>
    </source>
</evidence>
<evidence type="ECO:0000313" key="13">
    <source>
        <dbReference type="Proteomes" id="UP000462363"/>
    </source>
</evidence>
<dbReference type="InterPro" id="IPR017959">
    <property type="entry name" value="Asn/Gln-tRNA_amidoTrfase_suB/E"/>
</dbReference>
<name>A0A844F2E8_CLOSV</name>
<gene>
    <name evidence="10 12" type="primary">gatB</name>
    <name evidence="12" type="ORF">FYJ37_05830</name>
</gene>
<dbReference type="RefSeq" id="WP_154321981.1">
    <property type="nucleotide sequence ID" value="NZ_CP045695.1"/>
</dbReference>
<dbReference type="HAMAP" id="MF_00121">
    <property type="entry name" value="GatB"/>
    <property type="match status" value="1"/>
</dbReference>
<accession>A0A844F2E8</accession>
<dbReference type="InterPro" id="IPR017958">
    <property type="entry name" value="Gln-tRNA_amidoTrfase_suB_CS"/>
</dbReference>
<dbReference type="Pfam" id="PF02934">
    <property type="entry name" value="GatB_N"/>
    <property type="match status" value="1"/>
</dbReference>
<comment type="subunit">
    <text evidence="2 10">Heterotrimer of A, B and C subunits.</text>
</comment>
<dbReference type="InterPro" id="IPR006075">
    <property type="entry name" value="Asn/Gln-tRNA_Trfase_suB/E_cat"/>
</dbReference>
<dbReference type="InterPro" id="IPR023168">
    <property type="entry name" value="GatB_Yqey_C_2"/>
</dbReference>
<dbReference type="GO" id="GO:0016740">
    <property type="term" value="F:transferase activity"/>
    <property type="evidence" value="ECO:0007669"/>
    <property type="project" value="UniProtKB-KW"/>
</dbReference>
<dbReference type="SMART" id="SM00845">
    <property type="entry name" value="GatB_Yqey"/>
    <property type="match status" value="1"/>
</dbReference>
<dbReference type="InterPro" id="IPR018027">
    <property type="entry name" value="Asn/Gln_amidotransferase"/>
</dbReference>
<dbReference type="GO" id="GO:0050567">
    <property type="term" value="F:glutaminyl-tRNA synthase (glutamine-hydrolyzing) activity"/>
    <property type="evidence" value="ECO:0007669"/>
    <property type="project" value="UniProtKB-UniRule"/>
</dbReference>
<proteinExistence type="inferred from homology"/>
<organism evidence="12 13">
    <name type="scientific">Clostridium scindens (strain JCM 10418 / VPI 12708)</name>
    <dbReference type="NCBI Taxonomy" id="29347"/>
    <lineage>
        <taxon>Bacteria</taxon>
        <taxon>Bacillati</taxon>
        <taxon>Bacillota</taxon>
        <taxon>Clostridia</taxon>
        <taxon>Lachnospirales</taxon>
        <taxon>Lachnospiraceae</taxon>
    </lineage>
</organism>
<dbReference type="InterPro" id="IPR003789">
    <property type="entry name" value="Asn/Gln_tRNA_amidoTrase-B-like"/>
</dbReference>
<dbReference type="Pfam" id="PF02637">
    <property type="entry name" value="GatB_Yqey"/>
    <property type="match status" value="1"/>
</dbReference>
<sequence>MNYEVVIGLETHVELKTESKIFCSCGGHAAAKTPNDCVCPACSGMPGMLPVMNKRVVELAVLAGLMLNCEISRYTTFDKKNYYYPDLPCAYQVTQINHPICTNGCVQVKTSAGVRDIHIKQIHMEEDAGKLVHSGSYSYVDFNRTSVPLIEIVTQPDFRSAEEVITYLTNLKSMFRFSGISECEEGAMRCDVNISVREKGSQEFGVRTEIKNMSSFESIEKAINYEAQRHMDAIEYELEELVQETRRYDDTSGKTFAMRNKETEADYRYFPDANLMPIIIDDEWIEEIKKNRPVEINDKVVEYSEAGISEKEIDMIIANQNISQLLDGVVALGCNAKDAASWILTDSVGLLRKEGKTIDELSISPEKLSAIIKMVDAGEINRVSGKKILTAVLKEDVDPVAYCKEKDFDNKIDMAVVDKVIDEAIQNNAQAVADYKNGKAKAIQSVFGACMRELKGIVEPAIIKEMLENKLK</sequence>
<evidence type="ECO:0000256" key="6">
    <source>
        <dbReference type="ARBA" id="ARBA00022917"/>
    </source>
</evidence>
<reference evidence="12 13" key="1">
    <citation type="submission" date="2019-08" db="EMBL/GenBank/DDBJ databases">
        <title>In-depth cultivation of the pig gut microbiome towards novel bacterial diversity and tailored functional studies.</title>
        <authorList>
            <person name="Wylensek D."/>
            <person name="Hitch T.C.A."/>
            <person name="Clavel T."/>
        </authorList>
    </citation>
    <scope>NUCLEOTIDE SEQUENCE [LARGE SCALE GENOMIC DNA]</scope>
    <source>
        <strain evidence="12 13">BL-389-WT-3D</strain>
    </source>
</reference>
<protein>
    <recommendedName>
        <fullName evidence="10">Aspartyl/glutamyl-tRNA(Asn/Gln) amidotransferase subunit B</fullName>
        <shortName evidence="10">Asp/Glu-ADT subunit B</shortName>
        <ecNumber evidence="10">6.3.5.-</ecNumber>
    </recommendedName>
</protein>
<keyword evidence="4 10" id="KW-0547">Nucleotide-binding</keyword>
<evidence type="ECO:0000256" key="10">
    <source>
        <dbReference type="HAMAP-Rule" id="MF_00121"/>
    </source>
</evidence>
<keyword evidence="12" id="KW-0808">Transferase</keyword>
<comment type="catalytic activity">
    <reaction evidence="8 10">
        <text>L-aspartyl-tRNA(Asn) + L-glutamine + ATP + H2O = L-asparaginyl-tRNA(Asn) + L-glutamate + ADP + phosphate + 2 H(+)</text>
        <dbReference type="Rhea" id="RHEA:14513"/>
        <dbReference type="Rhea" id="RHEA-COMP:9674"/>
        <dbReference type="Rhea" id="RHEA-COMP:9677"/>
        <dbReference type="ChEBI" id="CHEBI:15377"/>
        <dbReference type="ChEBI" id="CHEBI:15378"/>
        <dbReference type="ChEBI" id="CHEBI:29985"/>
        <dbReference type="ChEBI" id="CHEBI:30616"/>
        <dbReference type="ChEBI" id="CHEBI:43474"/>
        <dbReference type="ChEBI" id="CHEBI:58359"/>
        <dbReference type="ChEBI" id="CHEBI:78515"/>
        <dbReference type="ChEBI" id="CHEBI:78516"/>
        <dbReference type="ChEBI" id="CHEBI:456216"/>
    </reaction>
</comment>
<evidence type="ECO:0000256" key="1">
    <source>
        <dbReference type="ARBA" id="ARBA00005306"/>
    </source>
</evidence>